<gene>
    <name evidence="11" type="ORF">ALECFALPRED_003618</name>
</gene>
<sequence>MKGINAIAVALTAATASASLVPHYFKRASSLPSVSVQGNAFFAGGNRFYIRGVDYQPGGSSGSVDPIADQSTCERDITEFQKLKINTVRIYTVDNSQSHDACMSALAAAGIYLALDVNTPKYSINQDDAAPSYNAEYLQSVFSTIDAFQTYSNTLLFFSGNEDINSVATTSSAPYVKAVTRDMKNYISARKYRSIPVGYSAADVDTLIYQTADFMNCGDDAMARSDFFAYNDYSWCDPSSFEGSTWQAKANYFANFSIPLFLSEYGCVKTTRQFQEVATLYGSQMTPSYSGGLVYEYSKETTTAPADLYGLVEINGNSVTELTDFASLASAFSNTSNPTGTGGYRPSGSPAICPTQDSNWNVTTGSELPIFPSGAATYLKNGAGTAPGLSGSGSQNSGPASVAFASGSSVAPTATSTSTSTSTSGSKKSAADSRMSDSAPVIACGLVVALSTLLGMALL</sequence>
<keyword evidence="3 9" id="KW-0336">GPI-anchor</keyword>
<evidence type="ECO:0000256" key="3">
    <source>
        <dbReference type="ARBA" id="ARBA00022622"/>
    </source>
</evidence>
<evidence type="ECO:0000256" key="4">
    <source>
        <dbReference type="ARBA" id="ARBA00022679"/>
    </source>
</evidence>
<keyword evidence="7" id="KW-0325">Glycoprotein</keyword>
<comment type="caution">
    <text evidence="11">The sequence shown here is derived from an EMBL/GenBank/DDBJ whole genome shotgun (WGS) entry which is preliminary data.</text>
</comment>
<dbReference type="InterPro" id="IPR017853">
    <property type="entry name" value="GH"/>
</dbReference>
<dbReference type="SUPFAM" id="SSF51445">
    <property type="entry name" value="(Trans)glycosidases"/>
    <property type="match status" value="1"/>
</dbReference>
<dbReference type="Proteomes" id="UP000664203">
    <property type="component" value="Unassembled WGS sequence"/>
</dbReference>
<dbReference type="AlphaFoldDB" id="A0A8H3FM37"/>
<keyword evidence="12" id="KW-1185">Reference proteome</keyword>
<feature type="region of interest" description="Disordered" evidence="10">
    <location>
        <begin position="411"/>
        <end position="432"/>
    </location>
</feature>
<keyword evidence="6 9" id="KW-0472">Membrane</keyword>
<dbReference type="GO" id="GO:0005886">
    <property type="term" value="C:plasma membrane"/>
    <property type="evidence" value="ECO:0007669"/>
    <property type="project" value="UniProtKB-SubCell"/>
</dbReference>
<dbReference type="InterPro" id="IPR004886">
    <property type="entry name" value="Glucanosyltransferase"/>
</dbReference>
<dbReference type="GO" id="GO:0031505">
    <property type="term" value="P:fungal-type cell wall organization"/>
    <property type="evidence" value="ECO:0007669"/>
    <property type="project" value="TreeGrafter"/>
</dbReference>
<feature type="compositionally biased region" description="Low complexity" evidence="10">
    <location>
        <begin position="411"/>
        <end position="428"/>
    </location>
</feature>
<dbReference type="PANTHER" id="PTHR31468:SF5">
    <property type="entry name" value="1,3-BETA-GLUCANOSYLTRANSFERASE GAS5"/>
    <property type="match status" value="1"/>
</dbReference>
<evidence type="ECO:0000313" key="12">
    <source>
        <dbReference type="Proteomes" id="UP000664203"/>
    </source>
</evidence>
<evidence type="ECO:0000256" key="9">
    <source>
        <dbReference type="RuleBase" id="RU361209"/>
    </source>
</evidence>
<keyword evidence="5" id="KW-0732">Signal</keyword>
<evidence type="ECO:0000313" key="11">
    <source>
        <dbReference type="EMBL" id="CAF9927078.1"/>
    </source>
</evidence>
<feature type="region of interest" description="Disordered" evidence="10">
    <location>
        <begin position="386"/>
        <end position="405"/>
    </location>
</feature>
<evidence type="ECO:0000256" key="6">
    <source>
        <dbReference type="ARBA" id="ARBA00023136"/>
    </source>
</evidence>
<protein>
    <recommendedName>
        <fullName evidence="9">1,3-beta-glucanosyltransferase</fullName>
        <ecNumber evidence="9">2.4.1.-</ecNumber>
    </recommendedName>
</protein>
<dbReference type="EMBL" id="CAJPDR010000223">
    <property type="protein sequence ID" value="CAF9927078.1"/>
    <property type="molecule type" value="Genomic_DNA"/>
</dbReference>
<evidence type="ECO:0000256" key="5">
    <source>
        <dbReference type="ARBA" id="ARBA00022729"/>
    </source>
</evidence>
<dbReference type="EC" id="2.4.1.-" evidence="9"/>
<keyword evidence="4 9" id="KW-0808">Transferase</keyword>
<evidence type="ECO:0000256" key="8">
    <source>
        <dbReference type="ARBA" id="ARBA00023288"/>
    </source>
</evidence>
<evidence type="ECO:0000256" key="7">
    <source>
        <dbReference type="ARBA" id="ARBA00023180"/>
    </source>
</evidence>
<dbReference type="Pfam" id="PF03198">
    <property type="entry name" value="Glyco_hydro_72"/>
    <property type="match status" value="1"/>
</dbReference>
<keyword evidence="8 9" id="KW-0449">Lipoprotein</keyword>
<dbReference type="GO" id="GO:0071970">
    <property type="term" value="P:fungal-type cell wall (1-&gt;3)-beta-D-glucan biosynthetic process"/>
    <property type="evidence" value="ECO:0007669"/>
    <property type="project" value="TreeGrafter"/>
</dbReference>
<comment type="similarity">
    <text evidence="2 9">Belongs to the glycosyl hydrolase 72 family.</text>
</comment>
<accession>A0A8H3FM37</accession>
<proteinExistence type="inferred from homology"/>
<evidence type="ECO:0000256" key="2">
    <source>
        <dbReference type="ARBA" id="ARBA00007528"/>
    </source>
</evidence>
<dbReference type="Gene3D" id="3.20.20.80">
    <property type="entry name" value="Glycosidases"/>
    <property type="match status" value="1"/>
</dbReference>
<comment type="function">
    <text evidence="9">Splits internally a 1,3-beta-glucan molecule and transfers the newly generated reducing end (the donor) to the non-reducing end of another 1,3-beta-glucan molecule (the acceptor) forming a 1,3-beta linkage, resulting in the elongation of 1,3-beta-glucan chains in the cell wall.</text>
</comment>
<name>A0A8H3FM37_9LECA</name>
<evidence type="ECO:0000256" key="1">
    <source>
        <dbReference type="ARBA" id="ARBA00004609"/>
    </source>
</evidence>
<dbReference type="PANTHER" id="PTHR31468">
    <property type="entry name" value="1,3-BETA-GLUCANOSYLTRANSFERASE GAS1"/>
    <property type="match status" value="1"/>
</dbReference>
<comment type="subcellular location">
    <subcellularLocation>
        <location evidence="1 9">Cell membrane</location>
        <topology evidence="1 9">Lipid-anchor</topology>
        <topology evidence="1 9">GPI-anchor</topology>
    </subcellularLocation>
</comment>
<dbReference type="GO" id="GO:0098552">
    <property type="term" value="C:side of membrane"/>
    <property type="evidence" value="ECO:0007669"/>
    <property type="project" value="UniProtKB-KW"/>
</dbReference>
<evidence type="ECO:0000256" key="10">
    <source>
        <dbReference type="SAM" id="MobiDB-lite"/>
    </source>
</evidence>
<organism evidence="11 12">
    <name type="scientific">Alectoria fallacina</name>
    <dbReference type="NCBI Taxonomy" id="1903189"/>
    <lineage>
        <taxon>Eukaryota</taxon>
        <taxon>Fungi</taxon>
        <taxon>Dikarya</taxon>
        <taxon>Ascomycota</taxon>
        <taxon>Pezizomycotina</taxon>
        <taxon>Lecanoromycetes</taxon>
        <taxon>OSLEUM clade</taxon>
        <taxon>Lecanoromycetidae</taxon>
        <taxon>Lecanorales</taxon>
        <taxon>Lecanorineae</taxon>
        <taxon>Parmeliaceae</taxon>
        <taxon>Alectoria</taxon>
    </lineage>
</organism>
<dbReference type="OrthoDB" id="421038at2759"/>
<dbReference type="GO" id="GO:0042124">
    <property type="term" value="F:1,3-beta-glucanosyltransferase activity"/>
    <property type="evidence" value="ECO:0007669"/>
    <property type="project" value="TreeGrafter"/>
</dbReference>
<reference evidence="11" key="1">
    <citation type="submission" date="2021-03" db="EMBL/GenBank/DDBJ databases">
        <authorList>
            <person name="Tagirdzhanova G."/>
        </authorList>
    </citation>
    <scope>NUCLEOTIDE SEQUENCE</scope>
</reference>